<organism evidence="1 2">
    <name type="scientific">Dreissena polymorpha</name>
    <name type="common">Zebra mussel</name>
    <name type="synonym">Mytilus polymorpha</name>
    <dbReference type="NCBI Taxonomy" id="45954"/>
    <lineage>
        <taxon>Eukaryota</taxon>
        <taxon>Metazoa</taxon>
        <taxon>Spiralia</taxon>
        <taxon>Lophotrochozoa</taxon>
        <taxon>Mollusca</taxon>
        <taxon>Bivalvia</taxon>
        <taxon>Autobranchia</taxon>
        <taxon>Heteroconchia</taxon>
        <taxon>Euheterodonta</taxon>
        <taxon>Imparidentia</taxon>
        <taxon>Neoheterodontei</taxon>
        <taxon>Myida</taxon>
        <taxon>Dreissenoidea</taxon>
        <taxon>Dreissenidae</taxon>
        <taxon>Dreissena</taxon>
    </lineage>
</organism>
<reference evidence="1" key="1">
    <citation type="journal article" date="2019" name="bioRxiv">
        <title>The Genome of the Zebra Mussel, Dreissena polymorpha: A Resource for Invasive Species Research.</title>
        <authorList>
            <person name="McCartney M.A."/>
            <person name="Auch B."/>
            <person name="Kono T."/>
            <person name="Mallez S."/>
            <person name="Zhang Y."/>
            <person name="Obille A."/>
            <person name="Becker A."/>
            <person name="Abrahante J.E."/>
            <person name="Garbe J."/>
            <person name="Badalamenti J.P."/>
            <person name="Herman A."/>
            <person name="Mangelson H."/>
            <person name="Liachko I."/>
            <person name="Sullivan S."/>
            <person name="Sone E.D."/>
            <person name="Koren S."/>
            <person name="Silverstein K.A.T."/>
            <person name="Beckman K.B."/>
            <person name="Gohl D.M."/>
        </authorList>
    </citation>
    <scope>NUCLEOTIDE SEQUENCE</scope>
    <source>
        <strain evidence="1">Duluth1</strain>
        <tissue evidence="1">Whole animal</tissue>
    </source>
</reference>
<gene>
    <name evidence="1" type="ORF">DPMN_126145</name>
</gene>
<sequence length="76" mass="8613">MRTISKIIRQVCGAILVEFAEERNPCPEKPDEWKNSANQGLYFITLMDLVDANYTFIWAKLGSNGSVVDAEVFMNI</sequence>
<accession>A0A9D4GV65</accession>
<dbReference type="EMBL" id="JAIWYP010000005">
    <property type="protein sequence ID" value="KAH3824311.1"/>
    <property type="molecule type" value="Genomic_DNA"/>
</dbReference>
<name>A0A9D4GV65_DREPO</name>
<evidence type="ECO:0000313" key="1">
    <source>
        <dbReference type="EMBL" id="KAH3824311.1"/>
    </source>
</evidence>
<keyword evidence="2" id="KW-1185">Reference proteome</keyword>
<proteinExistence type="predicted"/>
<dbReference type="Proteomes" id="UP000828390">
    <property type="component" value="Unassembled WGS sequence"/>
</dbReference>
<comment type="caution">
    <text evidence="1">The sequence shown here is derived from an EMBL/GenBank/DDBJ whole genome shotgun (WGS) entry which is preliminary data.</text>
</comment>
<reference evidence="1" key="2">
    <citation type="submission" date="2020-11" db="EMBL/GenBank/DDBJ databases">
        <authorList>
            <person name="McCartney M.A."/>
            <person name="Auch B."/>
            <person name="Kono T."/>
            <person name="Mallez S."/>
            <person name="Becker A."/>
            <person name="Gohl D.M."/>
            <person name="Silverstein K.A.T."/>
            <person name="Koren S."/>
            <person name="Bechman K.B."/>
            <person name="Herman A."/>
            <person name="Abrahante J.E."/>
            <person name="Garbe J."/>
        </authorList>
    </citation>
    <scope>NUCLEOTIDE SEQUENCE</scope>
    <source>
        <strain evidence="1">Duluth1</strain>
        <tissue evidence="1">Whole animal</tissue>
    </source>
</reference>
<dbReference type="AlphaFoldDB" id="A0A9D4GV65"/>
<evidence type="ECO:0000313" key="2">
    <source>
        <dbReference type="Proteomes" id="UP000828390"/>
    </source>
</evidence>
<protein>
    <submittedName>
        <fullName evidence="1">Uncharacterized protein</fullName>
    </submittedName>
</protein>